<evidence type="ECO:0000313" key="3">
    <source>
        <dbReference type="Proteomes" id="UP000054776"/>
    </source>
</evidence>
<dbReference type="Proteomes" id="UP000054776">
    <property type="component" value="Unassembled WGS sequence"/>
</dbReference>
<organism evidence="1 3">
    <name type="scientific">Trichinella spiralis</name>
    <name type="common">Trichina worm</name>
    <dbReference type="NCBI Taxonomy" id="6334"/>
    <lineage>
        <taxon>Eukaryota</taxon>
        <taxon>Metazoa</taxon>
        <taxon>Ecdysozoa</taxon>
        <taxon>Nematoda</taxon>
        <taxon>Enoplea</taxon>
        <taxon>Dorylaimia</taxon>
        <taxon>Trichinellida</taxon>
        <taxon>Trichinellidae</taxon>
        <taxon>Trichinella</taxon>
    </lineage>
</organism>
<keyword evidence="3" id="KW-1185">Reference proteome</keyword>
<protein>
    <submittedName>
        <fullName evidence="1">Uncharacterized protein</fullName>
    </submittedName>
</protein>
<evidence type="ECO:0000313" key="1">
    <source>
        <dbReference type="EMBL" id="KRY27004.1"/>
    </source>
</evidence>
<proteinExistence type="predicted"/>
<comment type="caution">
    <text evidence="1">The sequence shown here is derived from an EMBL/GenBank/DDBJ whole genome shotgun (WGS) entry which is preliminary data.</text>
</comment>
<evidence type="ECO:0000313" key="2">
    <source>
        <dbReference type="EMBL" id="KRY27782.1"/>
    </source>
</evidence>
<accession>A0A0V1ARQ6</accession>
<sequence>MNDVNVELMATSKSPSEIWHNLVAVKEQNSGERVDRLMEEFLKCKRKTWQGMSPSYRRLTGTELLDMLLMSRNMSTLPQEYFEFKTDWENGR</sequence>
<gene>
    <name evidence="1" type="ORF">T01_14749</name>
    <name evidence="2" type="ORF">T01_7050</name>
</gene>
<dbReference type="AlphaFoldDB" id="A0A0V1ARQ6"/>
<dbReference type="EMBL" id="JYDH01000235">
    <property type="protein sequence ID" value="KRY27782.1"/>
    <property type="molecule type" value="Genomic_DNA"/>
</dbReference>
<reference evidence="1 3" key="1">
    <citation type="submission" date="2015-01" db="EMBL/GenBank/DDBJ databases">
        <title>Evolution of Trichinella species and genotypes.</title>
        <authorList>
            <person name="Korhonen P.K."/>
            <person name="Edoardo P."/>
            <person name="Giuseppe L.R."/>
            <person name="Gasser R.B."/>
        </authorList>
    </citation>
    <scope>NUCLEOTIDE SEQUENCE [LARGE SCALE GENOMIC DNA]</scope>
    <source>
        <strain evidence="1">ISS3</strain>
    </source>
</reference>
<name>A0A0V1ARQ6_TRISP</name>
<dbReference type="EMBL" id="JYDH01000297">
    <property type="protein sequence ID" value="KRY27004.1"/>
    <property type="molecule type" value="Genomic_DNA"/>
</dbReference>
<dbReference type="InParanoid" id="A0A0V1ARQ6"/>
<dbReference type="OrthoDB" id="6431929at2759"/>